<dbReference type="Pfam" id="PF07993">
    <property type="entry name" value="NAD_binding_4"/>
    <property type="match status" value="1"/>
</dbReference>
<evidence type="ECO:0000259" key="4">
    <source>
        <dbReference type="PROSITE" id="PS50075"/>
    </source>
</evidence>
<dbReference type="InterPro" id="IPR020845">
    <property type="entry name" value="AMP-binding_CS"/>
</dbReference>
<dbReference type="InterPro" id="IPR036291">
    <property type="entry name" value="NAD(P)-bd_dom_sf"/>
</dbReference>
<proteinExistence type="inferred from homology"/>
<keyword evidence="2" id="KW-0597">Phosphoprotein</keyword>
<dbReference type="PANTHER" id="PTHR44845">
    <property type="entry name" value="CARRIER DOMAIN-CONTAINING PROTEIN"/>
    <property type="match status" value="1"/>
</dbReference>
<sequence length="1046" mass="116028">MEPPHEPGLSGLLSRQFKRFATSVAIRDDECHLSYAQLHAKALNLVYQIRCLQVQPEVLIGILSPRGINHVVSQIAVIYAGATCVPLDVNHPVQYLANLLRNLDISILLTDKANSHRLEAHGFSQIVVDHRSMLTLVCEELGYDVIDLQPSQYRSHIFHTSGSTGRPKPVQVLARGIINYCLNETFVPVHEGQQFGHLSNVTFDVSIMETLGSFLRGATAVVLDRDTVLDPARLVKRIREDKIDVLWQTPALLATTINAYPQAYITVDTLLTGGEVVTAQLARKVLIYGPPKRLLNLYGPTECTMFSTFHNISMDDVERGNISIGKPMDGYEVIVVNDNLDVLPHGEVGELVIGGKGVAGGYLSESKKPGNAFIQLGHFCPNQQVYRTGDLGRWNSAGLLEFVGRRDNQVKIRGHRIELEAVEAILMATGLVSAAAAVKIDVDSNSDAESILLACVVPISEDTNPLTIRQAYTKNAPYLMLPRLEVVGHLPLTNTHKIDRRKLVEQYSERIGQKRTSPLHEPLSPIQQIVADVFGSQMGPEDNFFVMGGSSLHAARLVSRVKEDLGVQLRIAMVYEHPTQLELINLIESLRKGEVWTDKNETLWQPDLNLGKDMRPISGDIVDWTTQSEGRVFLTGVTGFIGIFLLKELLLRSNVQRVACLVRATDELEAVKRILKALDLYGLRPSHMEKIWAIPGDFSKENLGLGGEVYDYFAEWASIIFHLGARVNWIEPYEAHRQANVLGLLNMIQFANTKRPKAIHYVSSTSVYGPTGLLTGATYIPEDENPESHLAALKYDTGYTQSKSVAEVIAWNAIANGLAVTIHRPGFVLGHSETGIGNSEDFFSRVVPSCVGMGCYPALSEHRDAFVSVDFVVLALLHIASSEKFFGRAYNLVEPHGDAMISLSEIFEGISAALPAGSLIEVPYGDWVGKCQSRTYAKTQHPLKPLMPMLEETVLDNKTRWELQARMPVVGTESLRNALRASPNLLCFPTIRTLLPKYIRHWLEMAQGVTYNKKPLENGQCSPEMKERRSNYIENIGRQGQMGLDL</sequence>
<dbReference type="Gene3D" id="3.30.300.30">
    <property type="match status" value="1"/>
</dbReference>
<dbReference type="Pfam" id="PF00550">
    <property type="entry name" value="PP-binding"/>
    <property type="match status" value="1"/>
</dbReference>
<evidence type="ECO:0000256" key="3">
    <source>
        <dbReference type="ARBA" id="ARBA00029454"/>
    </source>
</evidence>
<dbReference type="Proteomes" id="UP000325434">
    <property type="component" value="Unassembled WGS sequence"/>
</dbReference>
<organism evidence="5">
    <name type="scientific">Aspergillus flavus</name>
    <dbReference type="NCBI Taxonomy" id="5059"/>
    <lineage>
        <taxon>Eukaryota</taxon>
        <taxon>Fungi</taxon>
        <taxon>Dikarya</taxon>
        <taxon>Ascomycota</taxon>
        <taxon>Pezizomycotina</taxon>
        <taxon>Eurotiomycetes</taxon>
        <taxon>Eurotiomycetidae</taxon>
        <taxon>Eurotiales</taxon>
        <taxon>Aspergillaceae</taxon>
        <taxon>Aspergillus</taxon>
        <taxon>Aspergillus subgen. Circumdati</taxon>
    </lineage>
</organism>
<evidence type="ECO:0000256" key="1">
    <source>
        <dbReference type="ARBA" id="ARBA00022450"/>
    </source>
</evidence>
<dbReference type="VEuPathDB" id="FungiDB:AFLA_013981"/>
<dbReference type="EMBL" id="ML734554">
    <property type="protein sequence ID" value="KAB8252603.1"/>
    <property type="molecule type" value="Genomic_DNA"/>
</dbReference>
<dbReference type="SUPFAM" id="SSF47336">
    <property type="entry name" value="ACP-like"/>
    <property type="match status" value="1"/>
</dbReference>
<gene>
    <name evidence="5" type="ORF">BDV35DRAFT_404299</name>
</gene>
<dbReference type="InterPro" id="IPR009081">
    <property type="entry name" value="PP-bd_ACP"/>
</dbReference>
<name>A0A5N6HIZ1_ASPFL</name>
<dbReference type="NCBIfam" id="TIGR01746">
    <property type="entry name" value="Thioester-redct"/>
    <property type="match status" value="1"/>
</dbReference>
<accession>A0A5N6HIZ1</accession>
<evidence type="ECO:0000256" key="2">
    <source>
        <dbReference type="ARBA" id="ARBA00022553"/>
    </source>
</evidence>
<dbReference type="PROSITE" id="PS50075">
    <property type="entry name" value="CARRIER"/>
    <property type="match status" value="1"/>
</dbReference>
<keyword evidence="1" id="KW-0596">Phosphopantetheine</keyword>
<dbReference type="InterPro" id="IPR045851">
    <property type="entry name" value="AMP-bd_C_sf"/>
</dbReference>
<dbReference type="PROSITE" id="PS00455">
    <property type="entry name" value="AMP_BINDING"/>
    <property type="match status" value="1"/>
</dbReference>
<dbReference type="Gene3D" id="3.40.50.720">
    <property type="entry name" value="NAD(P)-binding Rossmann-like Domain"/>
    <property type="match status" value="1"/>
</dbReference>
<dbReference type="VEuPathDB" id="FungiDB:F9C07_2287213"/>
<dbReference type="InterPro" id="IPR010080">
    <property type="entry name" value="Thioester_reductase-like_dom"/>
</dbReference>
<dbReference type="InterPro" id="IPR036736">
    <property type="entry name" value="ACP-like_sf"/>
</dbReference>
<dbReference type="SUPFAM" id="SSF56801">
    <property type="entry name" value="Acetyl-CoA synthetase-like"/>
    <property type="match status" value="1"/>
</dbReference>
<dbReference type="CDD" id="cd05930">
    <property type="entry name" value="A_NRPS"/>
    <property type="match status" value="1"/>
</dbReference>
<dbReference type="AlphaFoldDB" id="A0A5N6HIZ1"/>
<dbReference type="InterPro" id="IPR000873">
    <property type="entry name" value="AMP-dep_synth/lig_dom"/>
</dbReference>
<protein>
    <recommendedName>
        <fullName evidence="4">Carrier domain-containing protein</fullName>
    </recommendedName>
</protein>
<dbReference type="PANTHER" id="PTHR44845:SF6">
    <property type="entry name" value="BETA-ALANINE-ACTIVATING ENZYME"/>
    <property type="match status" value="1"/>
</dbReference>
<dbReference type="Gene3D" id="2.30.38.10">
    <property type="entry name" value="Luciferase, Domain 3"/>
    <property type="match status" value="1"/>
</dbReference>
<comment type="similarity">
    <text evidence="3">Belongs to the NRP synthetase family.</text>
</comment>
<evidence type="ECO:0000313" key="5">
    <source>
        <dbReference type="EMBL" id="KAB8252603.1"/>
    </source>
</evidence>
<dbReference type="Pfam" id="PF00501">
    <property type="entry name" value="AMP-binding"/>
    <property type="match status" value="1"/>
</dbReference>
<reference evidence="5" key="1">
    <citation type="submission" date="2019-04" db="EMBL/GenBank/DDBJ databases">
        <title>Friends and foes A comparative genomics study of 23 Aspergillus species from section Flavi.</title>
        <authorList>
            <consortium name="DOE Joint Genome Institute"/>
            <person name="Kjaerbolling I."/>
            <person name="Vesth T."/>
            <person name="Frisvad J.C."/>
            <person name="Nybo J.L."/>
            <person name="Theobald S."/>
            <person name="Kildgaard S."/>
            <person name="Isbrandt T."/>
            <person name="Kuo A."/>
            <person name="Sato A."/>
            <person name="Lyhne E.K."/>
            <person name="Kogle M.E."/>
            <person name="Wiebenga A."/>
            <person name="Kun R.S."/>
            <person name="Lubbers R.J."/>
            <person name="Makela M.R."/>
            <person name="Barry K."/>
            <person name="Chovatia M."/>
            <person name="Clum A."/>
            <person name="Daum C."/>
            <person name="Haridas S."/>
            <person name="He G."/>
            <person name="LaButti K."/>
            <person name="Lipzen A."/>
            <person name="Mondo S."/>
            <person name="Riley R."/>
            <person name="Salamov A."/>
            <person name="Simmons B.A."/>
            <person name="Magnuson J.K."/>
            <person name="Henrissat B."/>
            <person name="Mortensen U.H."/>
            <person name="Larsen T.O."/>
            <person name="Devries R.P."/>
            <person name="Grigoriev I.V."/>
            <person name="Machida M."/>
            <person name="Baker S.E."/>
            <person name="Andersen M.R."/>
        </authorList>
    </citation>
    <scope>NUCLEOTIDE SEQUENCE [LARGE SCALE GENOMIC DNA]</scope>
    <source>
        <strain evidence="5">CBS 121.62</strain>
    </source>
</reference>
<dbReference type="Gene3D" id="3.40.50.980">
    <property type="match status" value="2"/>
</dbReference>
<dbReference type="CDD" id="cd05235">
    <property type="entry name" value="SDR_e1"/>
    <property type="match status" value="1"/>
</dbReference>
<feature type="domain" description="Carrier" evidence="4">
    <location>
        <begin position="517"/>
        <end position="591"/>
    </location>
</feature>
<dbReference type="SUPFAM" id="SSF51735">
    <property type="entry name" value="NAD(P)-binding Rossmann-fold domains"/>
    <property type="match status" value="1"/>
</dbReference>
<dbReference type="Gene3D" id="1.10.1200.10">
    <property type="entry name" value="ACP-like"/>
    <property type="match status" value="1"/>
</dbReference>
<dbReference type="InterPro" id="IPR013120">
    <property type="entry name" value="FAR_NAD-bd"/>
</dbReference>